<protein>
    <submittedName>
        <fullName evidence="6">Jg16070 protein</fullName>
    </submittedName>
</protein>
<dbReference type="SUPFAM" id="SSF53474">
    <property type="entry name" value="alpha/beta-Hydrolases"/>
    <property type="match status" value="1"/>
</dbReference>
<dbReference type="Pfam" id="PF00135">
    <property type="entry name" value="COesterase"/>
    <property type="match status" value="1"/>
</dbReference>
<evidence type="ECO:0000256" key="3">
    <source>
        <dbReference type="ARBA" id="ARBA00022801"/>
    </source>
</evidence>
<organism evidence="6 7">
    <name type="scientific">Pararge aegeria aegeria</name>
    <dbReference type="NCBI Taxonomy" id="348720"/>
    <lineage>
        <taxon>Eukaryota</taxon>
        <taxon>Metazoa</taxon>
        <taxon>Ecdysozoa</taxon>
        <taxon>Arthropoda</taxon>
        <taxon>Hexapoda</taxon>
        <taxon>Insecta</taxon>
        <taxon>Pterygota</taxon>
        <taxon>Neoptera</taxon>
        <taxon>Endopterygota</taxon>
        <taxon>Lepidoptera</taxon>
        <taxon>Glossata</taxon>
        <taxon>Ditrysia</taxon>
        <taxon>Papilionoidea</taxon>
        <taxon>Nymphalidae</taxon>
        <taxon>Satyrinae</taxon>
        <taxon>Satyrini</taxon>
        <taxon>Parargina</taxon>
        <taxon>Pararge</taxon>
    </lineage>
</organism>
<comment type="caution">
    <text evidence="6">The sequence shown here is derived from an EMBL/GenBank/DDBJ whole genome shotgun (WGS) entry which is preliminary data.</text>
</comment>
<evidence type="ECO:0000256" key="4">
    <source>
        <dbReference type="ARBA" id="ARBA00023180"/>
    </source>
</evidence>
<evidence type="ECO:0000256" key="2">
    <source>
        <dbReference type="ARBA" id="ARBA00022487"/>
    </source>
</evidence>
<feature type="domain" description="Carboxylesterase type B" evidence="5">
    <location>
        <begin position="40"/>
        <end position="560"/>
    </location>
</feature>
<dbReference type="GO" id="GO:0052689">
    <property type="term" value="F:carboxylic ester hydrolase activity"/>
    <property type="evidence" value="ECO:0007669"/>
    <property type="project" value="UniProtKB-KW"/>
</dbReference>
<dbReference type="AlphaFoldDB" id="A0A8S4SQ00"/>
<reference evidence="6" key="1">
    <citation type="submission" date="2022-03" db="EMBL/GenBank/DDBJ databases">
        <authorList>
            <person name="Lindestad O."/>
        </authorList>
    </citation>
    <scope>NUCLEOTIDE SEQUENCE</scope>
</reference>
<accession>A0A8S4SQ00</accession>
<dbReference type="PANTHER" id="PTHR43142">
    <property type="entry name" value="CARBOXYLIC ESTER HYDROLASE"/>
    <property type="match status" value="1"/>
</dbReference>
<dbReference type="PANTHER" id="PTHR43142:SF1">
    <property type="entry name" value="CARBOXYLIC ESTER HYDROLASE"/>
    <property type="match status" value="1"/>
</dbReference>
<keyword evidence="2" id="KW-0719">Serine esterase</keyword>
<dbReference type="EMBL" id="CAKXAJ010026487">
    <property type="protein sequence ID" value="CAH2269051.1"/>
    <property type="molecule type" value="Genomic_DNA"/>
</dbReference>
<dbReference type="PROSITE" id="PS00941">
    <property type="entry name" value="CARBOXYLESTERASE_B_2"/>
    <property type="match status" value="1"/>
</dbReference>
<keyword evidence="7" id="KW-1185">Reference proteome</keyword>
<keyword evidence="3" id="KW-0378">Hydrolase</keyword>
<sequence>MRAHTVTENLHPEVIAIRFDSVCVSIIKIGRIPYNATAVLVSVEQGMLEGEQRMTVTEEATYSGFKGIPYAAPPLGDLRFQPPQPAPRWKGIRNATQHGNICTQIDNLNQEILFSSEDCLYLNVYTPNVKPESPMAVMVYIHGGGFQTGSGNDDKFGPDLLIPQNVVLVTMNYRLDAIGFLSLGSKEVPGNAGMKDQVAALKWVQRNIANFGGNPKKVTIFGNTAGGICCLLHCISRMSKGLFHRAIAMSGVPLLDIGVEFESARRGLTLGKIMGFETENTTALFKFLQNVPASKLLNTRPHVIIAEEYINNLVKMYQFGPVAEKDFGQERFLTEAPITSLLKGNVNDVDIMIGYSNNEGLSAISYFEEYLLDVYNRYPELLNPRRFLYYVSANVYLPVSDAIKDFYFGKKPINLNTMKEFVKLQSDTYKYQSLRYMRDISLAYARKKFLYRFSGVSERNVYSRDKLNYGLTGVGQRDIEMYLFYANMYNLPIIKNSESFRIIQQITTLFANYAKYSDPTPDCSLCVIWDQYNATTQSYLDIGFNLTTGIQPDASTVQFWKNIYKQADVPFYHVGVISPL</sequence>
<dbReference type="Gene3D" id="3.40.50.1820">
    <property type="entry name" value="alpha/beta hydrolase"/>
    <property type="match status" value="1"/>
</dbReference>
<dbReference type="OrthoDB" id="19653at2759"/>
<keyword evidence="4" id="KW-0325">Glycoprotein</keyword>
<dbReference type="InterPro" id="IPR029058">
    <property type="entry name" value="AB_hydrolase_fold"/>
</dbReference>
<name>A0A8S4SQ00_9NEOP</name>
<dbReference type="Proteomes" id="UP000838756">
    <property type="component" value="Unassembled WGS sequence"/>
</dbReference>
<gene>
    <name evidence="6" type="primary">jg16070</name>
    <name evidence="6" type="ORF">PAEG_LOCUS27344</name>
</gene>
<evidence type="ECO:0000256" key="1">
    <source>
        <dbReference type="ARBA" id="ARBA00005964"/>
    </source>
</evidence>
<evidence type="ECO:0000313" key="6">
    <source>
        <dbReference type="EMBL" id="CAH2269051.1"/>
    </source>
</evidence>
<evidence type="ECO:0000313" key="7">
    <source>
        <dbReference type="Proteomes" id="UP000838756"/>
    </source>
</evidence>
<dbReference type="InterPro" id="IPR019819">
    <property type="entry name" value="Carboxylesterase_B_CS"/>
</dbReference>
<dbReference type="InterPro" id="IPR002018">
    <property type="entry name" value="CarbesteraseB"/>
</dbReference>
<evidence type="ECO:0000259" key="5">
    <source>
        <dbReference type="Pfam" id="PF00135"/>
    </source>
</evidence>
<proteinExistence type="inferred from homology"/>
<comment type="similarity">
    <text evidence="1">Belongs to the type-B carboxylesterase/lipase family.</text>
</comment>